<name>A0ABS0XR59_9SPHN</name>
<accession>A0ABS0XR59</accession>
<dbReference type="Proteomes" id="UP000640426">
    <property type="component" value="Unassembled WGS sequence"/>
</dbReference>
<protein>
    <recommendedName>
        <fullName evidence="3">Transposase</fullName>
    </recommendedName>
</protein>
<reference evidence="2" key="1">
    <citation type="submission" date="2020-12" db="EMBL/GenBank/DDBJ databases">
        <title>Hymenobacter sp.</title>
        <authorList>
            <person name="Kim M.K."/>
        </authorList>
    </citation>
    <scope>NUCLEOTIDE SEQUENCE [LARGE SCALE GENOMIC DNA]</scope>
    <source>
        <strain evidence="2">BT553</strain>
    </source>
</reference>
<comment type="caution">
    <text evidence="1">The sequence shown here is derived from an EMBL/GenBank/DDBJ whole genome shotgun (WGS) entry which is preliminary data.</text>
</comment>
<evidence type="ECO:0000313" key="2">
    <source>
        <dbReference type="Proteomes" id="UP000640426"/>
    </source>
</evidence>
<proteinExistence type="predicted"/>
<gene>
    <name evidence="1" type="ORF">JAO74_12095</name>
</gene>
<evidence type="ECO:0000313" key="1">
    <source>
        <dbReference type="EMBL" id="MBJ6122532.1"/>
    </source>
</evidence>
<organism evidence="1 2">
    <name type="scientific">Sphingomonas mollis</name>
    <dbReference type="NCBI Taxonomy" id="2795726"/>
    <lineage>
        <taxon>Bacteria</taxon>
        <taxon>Pseudomonadati</taxon>
        <taxon>Pseudomonadota</taxon>
        <taxon>Alphaproteobacteria</taxon>
        <taxon>Sphingomonadales</taxon>
        <taxon>Sphingomonadaceae</taxon>
        <taxon>Sphingomonas</taxon>
    </lineage>
</organism>
<evidence type="ECO:0008006" key="3">
    <source>
        <dbReference type="Google" id="ProtNLM"/>
    </source>
</evidence>
<dbReference type="RefSeq" id="WP_199038249.1">
    <property type="nucleotide sequence ID" value="NZ_JAELXS010000006.1"/>
</dbReference>
<keyword evidence="2" id="KW-1185">Reference proteome</keyword>
<sequence length="140" mass="16046">MSGTRLSKVEASRIRSAVDRLPATTRPTWAVVVEIAKETTGRDFTRQALCDHKSIESSYKKRVDAFREARRTGRCKKGDDVESPADRKNRLIKEENDMLRKTIAEYDRRWNAIFAHLHLKGIDVRSLPTSLPPIGREGRQ</sequence>
<dbReference type="EMBL" id="JAELXS010000006">
    <property type="protein sequence ID" value="MBJ6122532.1"/>
    <property type="molecule type" value="Genomic_DNA"/>
</dbReference>